<evidence type="ECO:0000313" key="11">
    <source>
        <dbReference type="Proteomes" id="UP000037035"/>
    </source>
</evidence>
<dbReference type="Gene3D" id="4.10.240.10">
    <property type="entry name" value="Zn(2)-C6 fungal-type DNA-binding domain"/>
    <property type="match status" value="1"/>
</dbReference>
<dbReference type="GO" id="GO:0000981">
    <property type="term" value="F:DNA-binding transcription factor activity, RNA polymerase II-specific"/>
    <property type="evidence" value="ECO:0007669"/>
    <property type="project" value="InterPro"/>
</dbReference>
<dbReference type="GO" id="GO:0003677">
    <property type="term" value="F:DNA binding"/>
    <property type="evidence" value="ECO:0007669"/>
    <property type="project" value="InterPro"/>
</dbReference>
<evidence type="ECO:0000256" key="5">
    <source>
        <dbReference type="ARBA" id="ARBA00023242"/>
    </source>
</evidence>
<dbReference type="Proteomes" id="UP000037035">
    <property type="component" value="Unassembled WGS sequence"/>
</dbReference>
<dbReference type="InterPro" id="IPR050815">
    <property type="entry name" value="TF_fung"/>
</dbReference>
<keyword evidence="11" id="KW-1185">Reference proteome</keyword>
<evidence type="ECO:0000256" key="6">
    <source>
        <dbReference type="SAM" id="Coils"/>
    </source>
</evidence>
<evidence type="ECO:0000259" key="9">
    <source>
        <dbReference type="SMART" id="SM00906"/>
    </source>
</evidence>
<feature type="region of interest" description="Disordered" evidence="7">
    <location>
        <begin position="1"/>
        <end position="29"/>
    </location>
</feature>
<evidence type="ECO:0000256" key="1">
    <source>
        <dbReference type="ARBA" id="ARBA00004123"/>
    </source>
</evidence>
<evidence type="ECO:0008006" key="12">
    <source>
        <dbReference type="Google" id="ProtNLM"/>
    </source>
</evidence>
<evidence type="ECO:0000259" key="8">
    <source>
        <dbReference type="SMART" id="SM00066"/>
    </source>
</evidence>
<feature type="domain" description="Xylanolytic transcriptional activator regulatory" evidence="9">
    <location>
        <begin position="383"/>
        <end position="490"/>
    </location>
</feature>
<dbReference type="AlphaFoldDB" id="A0A0L6VT44"/>
<keyword evidence="6" id="KW-0175">Coiled coil</keyword>
<dbReference type="InterPro" id="IPR001138">
    <property type="entry name" value="Zn2Cys6_DnaBD"/>
</dbReference>
<dbReference type="GO" id="GO:0005634">
    <property type="term" value="C:nucleus"/>
    <property type="evidence" value="ECO:0007669"/>
    <property type="project" value="UniProtKB-SubCell"/>
</dbReference>
<evidence type="ECO:0000313" key="10">
    <source>
        <dbReference type="EMBL" id="KNZ63370.1"/>
    </source>
</evidence>
<dbReference type="CDD" id="cd00067">
    <property type="entry name" value="GAL4"/>
    <property type="match status" value="1"/>
</dbReference>
<dbReference type="SMART" id="SM00066">
    <property type="entry name" value="GAL4"/>
    <property type="match status" value="1"/>
</dbReference>
<keyword evidence="5" id="KW-0539">Nucleus</keyword>
<feature type="coiled-coil region" evidence="6">
    <location>
        <begin position="105"/>
        <end position="139"/>
    </location>
</feature>
<dbReference type="GO" id="GO:0008270">
    <property type="term" value="F:zinc ion binding"/>
    <property type="evidence" value="ECO:0007669"/>
    <property type="project" value="InterPro"/>
</dbReference>
<dbReference type="GO" id="GO:0006351">
    <property type="term" value="P:DNA-templated transcription"/>
    <property type="evidence" value="ECO:0007669"/>
    <property type="project" value="InterPro"/>
</dbReference>
<keyword evidence="4" id="KW-0804">Transcription</keyword>
<keyword evidence="2" id="KW-0479">Metal-binding</keyword>
<dbReference type="InterPro" id="IPR007219">
    <property type="entry name" value="XnlR_reg_dom"/>
</dbReference>
<evidence type="ECO:0000256" key="7">
    <source>
        <dbReference type="SAM" id="MobiDB-lite"/>
    </source>
</evidence>
<proteinExistence type="predicted"/>
<dbReference type="Pfam" id="PF00172">
    <property type="entry name" value="Zn_clus"/>
    <property type="match status" value="1"/>
</dbReference>
<comment type="subcellular location">
    <subcellularLocation>
        <location evidence="1">Nucleus</location>
    </subcellularLocation>
</comment>
<dbReference type="VEuPathDB" id="FungiDB:VP01_1153g2"/>
<protein>
    <recommendedName>
        <fullName evidence="12">Transcription factor domain-containing protein</fullName>
    </recommendedName>
</protein>
<dbReference type="STRING" id="27349.A0A0L6VT44"/>
<keyword evidence="3" id="KW-0805">Transcription regulation</keyword>
<organism evidence="10 11">
    <name type="scientific">Puccinia sorghi</name>
    <dbReference type="NCBI Taxonomy" id="27349"/>
    <lineage>
        <taxon>Eukaryota</taxon>
        <taxon>Fungi</taxon>
        <taxon>Dikarya</taxon>
        <taxon>Basidiomycota</taxon>
        <taxon>Pucciniomycotina</taxon>
        <taxon>Pucciniomycetes</taxon>
        <taxon>Pucciniales</taxon>
        <taxon>Pucciniaceae</taxon>
        <taxon>Puccinia</taxon>
    </lineage>
</organism>
<dbReference type="PANTHER" id="PTHR47338:SF29">
    <property type="entry name" value="ZN(2)-C6 FUNGAL-TYPE DOMAIN-CONTAINING PROTEIN"/>
    <property type="match status" value="1"/>
</dbReference>
<dbReference type="SMART" id="SM00906">
    <property type="entry name" value="Fungal_trans"/>
    <property type="match status" value="1"/>
</dbReference>
<feature type="region of interest" description="Disordered" evidence="7">
    <location>
        <begin position="749"/>
        <end position="768"/>
    </location>
</feature>
<gene>
    <name evidence="10" type="ORF">VP01_1153g2</name>
</gene>
<dbReference type="InterPro" id="IPR036864">
    <property type="entry name" value="Zn2-C6_fun-type_DNA-bd_sf"/>
</dbReference>
<sequence length="788" mass="88963">MAMVLDIPHTPVWTGGEKGSPTRQKSNIKSNRQTNNVLHRNKACLSCRARKVSQKLMINLFLQTKCDAIKPICSTCKRLGPQQQTECKYDQPPKWLESVVSPNRTQQEHKRITELEEKLESLQQKLAQLKTTVAIQQAHISHDHNELVLFHNSEEMDHFQSAYNNQPFSYHHQPITLIEKTQLLTSDQHHLSQQHHLINDVTHPEFITINPYHFITPPILESPSPSTTSSIPDPSPPSPLHHLSFDPSLPLSEPSWFSHLPSRKICKLLIKAFFNRPLAPFTLVEPVGLQSRLDLNILHAHFPEPALIHAICATGAQYISPECLTPIYWASPLGPHVHHAQWAERLLNHGISTLREPRKLLELAEAAILCCQYYTVIGKPLMIWKNLGCCIRLATLMGLNNVNLNNHHSSSPLQDIRKNHTGLEKVTFWPDGVEVLDRPANANIQHYRTVLWWYMFCCEKICAAAGGFASTVDERDSMIPISCPTIYRVNKENGSYGRVTREEEEEEREFLSPASPSFFFKHRTGDLGSLQLLIKMAILLGRVNTTVYRRSHPAKTPHQMQQEHENLSNLIWGLYHSIPASLKNPFKSTRHGYLDACLLSAHTFIHTSLIQLNEDLVSLDHRAPSEDPHLQICKLSGQLMIDWFLQLIQQKNLGLIDVDLGQLLCGNPTLNFGLSVAMRTHCRLIAINRVYAPSAGFELDALTLQVKHILAQLSKSARIPLAGRIIELINSLLQAPYSLLPRSLLSPPIDPTSSHQSQHSASKPADDSYESMQSNFALARLLNCSSSL</sequence>
<evidence type="ECO:0000256" key="4">
    <source>
        <dbReference type="ARBA" id="ARBA00023163"/>
    </source>
</evidence>
<accession>A0A0L6VT44</accession>
<name>A0A0L6VT44_9BASI</name>
<dbReference type="EMBL" id="LAVV01001710">
    <property type="protein sequence ID" value="KNZ63370.1"/>
    <property type="molecule type" value="Genomic_DNA"/>
</dbReference>
<evidence type="ECO:0000256" key="3">
    <source>
        <dbReference type="ARBA" id="ARBA00023015"/>
    </source>
</evidence>
<feature type="compositionally biased region" description="Polar residues" evidence="7">
    <location>
        <begin position="751"/>
        <end position="761"/>
    </location>
</feature>
<evidence type="ECO:0000256" key="2">
    <source>
        <dbReference type="ARBA" id="ARBA00022723"/>
    </source>
</evidence>
<dbReference type="PANTHER" id="PTHR47338">
    <property type="entry name" value="ZN(II)2CYS6 TRANSCRIPTION FACTOR (EUROFUNG)-RELATED"/>
    <property type="match status" value="1"/>
</dbReference>
<comment type="caution">
    <text evidence="10">The sequence shown here is derived from an EMBL/GenBank/DDBJ whole genome shotgun (WGS) entry which is preliminary data.</text>
</comment>
<dbReference type="OrthoDB" id="39175at2759"/>
<reference evidence="10 11" key="1">
    <citation type="submission" date="2015-08" db="EMBL/GenBank/DDBJ databases">
        <title>Next Generation Sequencing and Analysis of the Genome of Puccinia sorghi L Schw, the Causal Agent of Maize Common Rust.</title>
        <authorList>
            <person name="Rochi L."/>
            <person name="Burguener G."/>
            <person name="Darino M."/>
            <person name="Turjanski A."/>
            <person name="Kreff E."/>
            <person name="Dieguez M.J."/>
            <person name="Sacco F."/>
        </authorList>
    </citation>
    <scope>NUCLEOTIDE SEQUENCE [LARGE SCALE GENOMIC DNA]</scope>
    <source>
        <strain evidence="10 11">RO10H11247</strain>
    </source>
</reference>
<feature type="domain" description="Zn(2)-C6 fungal-type" evidence="8">
    <location>
        <begin position="38"/>
        <end position="98"/>
    </location>
</feature>
<dbReference type="CDD" id="cd12148">
    <property type="entry name" value="fungal_TF_MHR"/>
    <property type="match status" value="1"/>
</dbReference>